<accession>A0A914UY93</accession>
<dbReference type="WBParaSite" id="PSAMB.scaffold1360size32547.g12665.t1">
    <property type="protein sequence ID" value="PSAMB.scaffold1360size32547.g12665.t1"/>
    <property type="gene ID" value="PSAMB.scaffold1360size32547.g12665"/>
</dbReference>
<evidence type="ECO:0000313" key="2">
    <source>
        <dbReference type="WBParaSite" id="PSAMB.scaffold1360size32547.g12665.t1"/>
    </source>
</evidence>
<protein>
    <submittedName>
        <fullName evidence="2">Uncharacterized protein</fullName>
    </submittedName>
</protein>
<keyword evidence="1" id="KW-1185">Reference proteome</keyword>
<name>A0A914UY93_9BILA</name>
<reference evidence="2" key="1">
    <citation type="submission" date="2022-11" db="UniProtKB">
        <authorList>
            <consortium name="WormBaseParasite"/>
        </authorList>
    </citation>
    <scope>IDENTIFICATION</scope>
</reference>
<organism evidence="1 2">
    <name type="scientific">Plectus sambesii</name>
    <dbReference type="NCBI Taxonomy" id="2011161"/>
    <lineage>
        <taxon>Eukaryota</taxon>
        <taxon>Metazoa</taxon>
        <taxon>Ecdysozoa</taxon>
        <taxon>Nematoda</taxon>
        <taxon>Chromadorea</taxon>
        <taxon>Plectida</taxon>
        <taxon>Plectina</taxon>
        <taxon>Plectoidea</taxon>
        <taxon>Plectidae</taxon>
        <taxon>Plectus</taxon>
    </lineage>
</organism>
<proteinExistence type="predicted"/>
<dbReference type="Proteomes" id="UP000887566">
    <property type="component" value="Unplaced"/>
</dbReference>
<dbReference type="AlphaFoldDB" id="A0A914UY93"/>
<evidence type="ECO:0000313" key="1">
    <source>
        <dbReference type="Proteomes" id="UP000887566"/>
    </source>
</evidence>
<sequence length="57" mass="6189">MAEEKKTSMYDYVNAGFVALGMAMGEKVGLFDALIKLSEDGSWKTTEEIAAAAKLKE</sequence>